<protein>
    <submittedName>
        <fullName evidence="1">Uncharacterized protein</fullName>
    </submittedName>
</protein>
<evidence type="ECO:0000313" key="1">
    <source>
        <dbReference type="EMBL" id="SCQ24070.1"/>
    </source>
</evidence>
<accession>A0A1D3UV57</accession>
<sequence>MYDNGYVRLFSPPPRCDAFFPNASLPLFPPLKGGRGGCSSAFGTPCTRHNIIQLLIVNCYTGYIIHIHSGFQPSAEGVALFPNASLRYALG</sequence>
<name>A0A1D3UV57_TANFO</name>
<proteinExistence type="predicted"/>
<dbReference type="Proteomes" id="UP000182057">
    <property type="component" value="Unassembled WGS sequence"/>
</dbReference>
<dbReference type="AlphaFoldDB" id="A0A1D3UV57"/>
<evidence type="ECO:0000313" key="2">
    <source>
        <dbReference type="Proteomes" id="UP000182057"/>
    </source>
</evidence>
<gene>
    <name evidence="1" type="ORF">TFUB20_02274</name>
</gene>
<organism evidence="1 2">
    <name type="scientific">Tannerella forsythia</name>
    <name type="common">Bacteroides forsythus</name>
    <dbReference type="NCBI Taxonomy" id="28112"/>
    <lineage>
        <taxon>Bacteria</taxon>
        <taxon>Pseudomonadati</taxon>
        <taxon>Bacteroidota</taxon>
        <taxon>Bacteroidia</taxon>
        <taxon>Bacteroidales</taxon>
        <taxon>Tannerellaceae</taxon>
        <taxon>Tannerella</taxon>
    </lineage>
</organism>
<dbReference type="EMBL" id="FMMM01000078">
    <property type="protein sequence ID" value="SCQ24070.1"/>
    <property type="molecule type" value="Genomic_DNA"/>
</dbReference>
<reference evidence="1 2" key="1">
    <citation type="submission" date="2016-09" db="EMBL/GenBank/DDBJ databases">
        <authorList>
            <person name="Capua I."/>
            <person name="De Benedictis P."/>
            <person name="Joannis T."/>
            <person name="Lombin L.H."/>
            <person name="Cattoli G."/>
        </authorList>
    </citation>
    <scope>NUCLEOTIDE SEQUENCE [LARGE SCALE GENOMIC DNA]</scope>
    <source>
        <strain evidence="1 2">UB20</strain>
    </source>
</reference>